<dbReference type="Gene3D" id="3.40.30.10">
    <property type="entry name" value="Glutaredoxin"/>
    <property type="match status" value="1"/>
</dbReference>
<comment type="similarity">
    <text evidence="1">Belongs to the phosducin family.</text>
</comment>
<evidence type="ECO:0000259" key="4">
    <source>
        <dbReference type="Pfam" id="PF02114"/>
    </source>
</evidence>
<dbReference type="InterPro" id="IPR024253">
    <property type="entry name" value="Phosducin_thioredoxin-like_dom"/>
</dbReference>
<evidence type="ECO:0000256" key="3">
    <source>
        <dbReference type="SAM" id="MobiDB-lite"/>
    </source>
</evidence>
<feature type="region of interest" description="Disordered" evidence="3">
    <location>
        <begin position="1"/>
        <end position="31"/>
    </location>
</feature>
<feature type="domain" description="Phosducin" evidence="4">
    <location>
        <begin position="91"/>
        <end position="226"/>
    </location>
</feature>
<dbReference type="AlphaFoldDB" id="A0A0N4VEX2"/>
<dbReference type="Proteomes" id="UP000274131">
    <property type="component" value="Unassembled WGS sequence"/>
</dbReference>
<dbReference type="PANTHER" id="PTHR46052">
    <property type="entry name" value="PHOSDUCIN-LIKE PROTEIN"/>
    <property type="match status" value="1"/>
</dbReference>
<sequence>MANLEEKILNGPNVGYCSSSEDDDEDAPVVISDQNEPNIPIRKGIRNTGPKGVIEDWRAFVQEQELARIENEKKIVAAAKFGTLSGQKIEDSQDEELEAIRQQRFQQLKDTISARGKVIELTTKEQFLTAIEKCHNMLLLIHIYEDGVAGCETLNEVLFSVAAQFPRVRVARVKSSVLETSARFTSFGLPTLQIYYSDTLVGNFVRVCDQLGEDFKIVDLLKFLYE</sequence>
<evidence type="ECO:0000313" key="5">
    <source>
        <dbReference type="EMBL" id="VDD93937.1"/>
    </source>
</evidence>
<dbReference type="InterPro" id="IPR001200">
    <property type="entry name" value="Phosducin"/>
</dbReference>
<dbReference type="Pfam" id="PF02114">
    <property type="entry name" value="Phosducin"/>
    <property type="match status" value="1"/>
</dbReference>
<dbReference type="Gene3D" id="1.10.168.10">
    <property type="entry name" value="Phosducin, domain 2"/>
    <property type="match status" value="1"/>
</dbReference>
<accession>A0A0N4VEX2</accession>
<dbReference type="CDD" id="cd02987">
    <property type="entry name" value="Phd_like_Phd"/>
    <property type="match status" value="1"/>
</dbReference>
<dbReference type="OrthoDB" id="70588at2759"/>
<dbReference type="WBParaSite" id="EVEC_0000924701-mRNA-1">
    <property type="protein sequence ID" value="EVEC_0000924701-mRNA-1"/>
    <property type="gene ID" value="EVEC_0000924701"/>
</dbReference>
<reference evidence="7" key="1">
    <citation type="submission" date="2017-02" db="UniProtKB">
        <authorList>
            <consortium name="WormBaseParasite"/>
        </authorList>
    </citation>
    <scope>IDENTIFICATION</scope>
</reference>
<evidence type="ECO:0000313" key="6">
    <source>
        <dbReference type="Proteomes" id="UP000274131"/>
    </source>
</evidence>
<keyword evidence="6" id="KW-1185">Reference proteome</keyword>
<dbReference type="GO" id="GO:0008277">
    <property type="term" value="P:regulation of G protein-coupled receptor signaling pathway"/>
    <property type="evidence" value="ECO:0007669"/>
    <property type="project" value="InterPro"/>
</dbReference>
<dbReference type="EMBL" id="UXUI01009557">
    <property type="protein sequence ID" value="VDD93937.1"/>
    <property type="molecule type" value="Genomic_DNA"/>
</dbReference>
<protein>
    <submittedName>
        <fullName evidence="7">Phosducin domain-containing protein</fullName>
    </submittedName>
</protein>
<organism evidence="7">
    <name type="scientific">Enterobius vermicularis</name>
    <name type="common">Human pinworm</name>
    <dbReference type="NCBI Taxonomy" id="51028"/>
    <lineage>
        <taxon>Eukaryota</taxon>
        <taxon>Metazoa</taxon>
        <taxon>Ecdysozoa</taxon>
        <taxon>Nematoda</taxon>
        <taxon>Chromadorea</taxon>
        <taxon>Rhabditida</taxon>
        <taxon>Spirurina</taxon>
        <taxon>Oxyuridomorpha</taxon>
        <taxon>Oxyuroidea</taxon>
        <taxon>Oxyuridae</taxon>
        <taxon>Enterobius</taxon>
    </lineage>
</organism>
<dbReference type="STRING" id="51028.A0A0N4VEX2"/>
<dbReference type="SUPFAM" id="SSF52833">
    <property type="entry name" value="Thioredoxin-like"/>
    <property type="match status" value="1"/>
</dbReference>
<dbReference type="InterPro" id="IPR023196">
    <property type="entry name" value="Phosducin_N_dom_sf"/>
</dbReference>
<dbReference type="InterPro" id="IPR036249">
    <property type="entry name" value="Thioredoxin-like_sf"/>
</dbReference>
<evidence type="ECO:0000256" key="2">
    <source>
        <dbReference type="ARBA" id="ARBA00022553"/>
    </source>
</evidence>
<gene>
    <name evidence="5" type="ORF">EVEC_LOCUS8688</name>
</gene>
<evidence type="ECO:0000256" key="1">
    <source>
        <dbReference type="ARBA" id="ARBA00009686"/>
    </source>
</evidence>
<keyword evidence="2" id="KW-0597">Phosphoprotein</keyword>
<evidence type="ECO:0000313" key="7">
    <source>
        <dbReference type="WBParaSite" id="EVEC_0000924701-mRNA-1"/>
    </source>
</evidence>
<reference evidence="5 6" key="2">
    <citation type="submission" date="2018-10" db="EMBL/GenBank/DDBJ databases">
        <authorList>
            <consortium name="Pathogen Informatics"/>
        </authorList>
    </citation>
    <scope>NUCLEOTIDE SEQUENCE [LARGE SCALE GENOMIC DNA]</scope>
</reference>
<proteinExistence type="inferred from homology"/>
<name>A0A0N4VEX2_ENTVE</name>
<dbReference type="PANTHER" id="PTHR46052:SF1">
    <property type="entry name" value="PHOSDUCIN-LIKE PROTEIN"/>
    <property type="match status" value="1"/>
</dbReference>
<dbReference type="InterPro" id="IPR051499">
    <property type="entry name" value="Phosducin-like_reg"/>
</dbReference>